<organism evidence="7 8">
    <name type="scientific">Eleusine coracana subsp. coracana</name>
    <dbReference type="NCBI Taxonomy" id="191504"/>
    <lineage>
        <taxon>Eukaryota</taxon>
        <taxon>Viridiplantae</taxon>
        <taxon>Streptophyta</taxon>
        <taxon>Embryophyta</taxon>
        <taxon>Tracheophyta</taxon>
        <taxon>Spermatophyta</taxon>
        <taxon>Magnoliopsida</taxon>
        <taxon>Liliopsida</taxon>
        <taxon>Poales</taxon>
        <taxon>Poaceae</taxon>
        <taxon>PACMAD clade</taxon>
        <taxon>Chloridoideae</taxon>
        <taxon>Cynodonteae</taxon>
        <taxon>Eleusininae</taxon>
        <taxon>Eleusine</taxon>
    </lineage>
</organism>
<dbReference type="GO" id="GO:0005737">
    <property type="term" value="C:cytoplasm"/>
    <property type="evidence" value="ECO:0007669"/>
    <property type="project" value="InterPro"/>
</dbReference>
<protein>
    <recommendedName>
        <fullName evidence="6">Seven-in-absentia protein TRAF-like domain-containing protein</fullName>
    </recommendedName>
</protein>
<keyword evidence="4" id="KW-0862">Zinc</keyword>
<dbReference type="Pfam" id="PF03145">
    <property type="entry name" value="Sina_TRAF"/>
    <property type="match status" value="1"/>
</dbReference>
<accession>A0AAV5BX79</accession>
<reference evidence="7" key="2">
    <citation type="submission" date="2021-12" db="EMBL/GenBank/DDBJ databases">
        <title>Resequencing data analysis of finger millet.</title>
        <authorList>
            <person name="Hatakeyama M."/>
            <person name="Aluri S."/>
            <person name="Balachadran M.T."/>
            <person name="Sivarajan S.R."/>
            <person name="Poveda L."/>
            <person name="Shimizu-Inatsugi R."/>
            <person name="Schlapbach R."/>
            <person name="Sreeman S.M."/>
            <person name="Shimizu K.K."/>
        </authorList>
    </citation>
    <scope>NUCLEOTIDE SEQUENCE</scope>
</reference>
<evidence type="ECO:0000256" key="4">
    <source>
        <dbReference type="ARBA" id="ARBA00022833"/>
    </source>
</evidence>
<comment type="similarity">
    <text evidence="1">Belongs to the SINA (Seven in absentia) family.</text>
</comment>
<evidence type="ECO:0000313" key="8">
    <source>
        <dbReference type="Proteomes" id="UP001054889"/>
    </source>
</evidence>
<dbReference type="Gene3D" id="2.60.210.10">
    <property type="entry name" value="Apoptosis, Tumor Necrosis Factor Receptor Associated Protein 2, Chain A"/>
    <property type="match status" value="1"/>
</dbReference>
<keyword evidence="2" id="KW-0479">Metal-binding</keyword>
<dbReference type="EMBL" id="BQKI01000003">
    <property type="protein sequence ID" value="GJM90102.1"/>
    <property type="molecule type" value="Genomic_DNA"/>
</dbReference>
<gene>
    <name evidence="7" type="primary">ga06351</name>
    <name evidence="7" type="ORF">PR202_ga06351</name>
</gene>
<proteinExistence type="inferred from homology"/>
<keyword evidence="8" id="KW-1185">Reference proteome</keyword>
<feature type="region of interest" description="Disordered" evidence="5">
    <location>
        <begin position="127"/>
        <end position="160"/>
    </location>
</feature>
<evidence type="ECO:0000256" key="1">
    <source>
        <dbReference type="ARBA" id="ARBA00009119"/>
    </source>
</evidence>
<evidence type="ECO:0000313" key="7">
    <source>
        <dbReference type="EMBL" id="GJM90102.1"/>
    </source>
</evidence>
<keyword evidence="3" id="KW-0863">Zinc-finger</keyword>
<comment type="caution">
    <text evidence="7">The sequence shown here is derived from an EMBL/GenBank/DDBJ whole genome shotgun (WGS) entry which is preliminary data.</text>
</comment>
<sequence>MAPGSRIVTEVPESDSGDDGISEALGSLIRLDGDSTHKPWSTTLANVALSSLSGLNDLLECPVCTNSMLPPILQVFKCFGQHFCLHFEAFLLGMAPVYVAFLRFMGEESEAQGFGYSLEVGGAEGWGGEADMQGTPRSIRDSHRRRDSYRPDHPPEDGPLLLRRQQAGAQAADHWSHLEGGVPARWGAQLCDQSFVLSSWLMRS</sequence>
<dbReference type="AlphaFoldDB" id="A0AAV5BX79"/>
<reference evidence="7" key="1">
    <citation type="journal article" date="2018" name="DNA Res.">
        <title>Multiple hybrid de novo genome assembly of finger millet, an orphan allotetraploid crop.</title>
        <authorList>
            <person name="Hatakeyama M."/>
            <person name="Aluri S."/>
            <person name="Balachadran M.T."/>
            <person name="Sivarajan S.R."/>
            <person name="Patrignani A."/>
            <person name="Gruter S."/>
            <person name="Poveda L."/>
            <person name="Shimizu-Inatsugi R."/>
            <person name="Baeten J."/>
            <person name="Francoijs K.J."/>
            <person name="Nataraja K.N."/>
            <person name="Reddy Y.A.N."/>
            <person name="Phadnis S."/>
            <person name="Ravikumar R.L."/>
            <person name="Schlapbach R."/>
            <person name="Sreeman S.M."/>
            <person name="Shimizu K.K."/>
        </authorList>
    </citation>
    <scope>NUCLEOTIDE SEQUENCE</scope>
</reference>
<dbReference type="SUPFAM" id="SSF49599">
    <property type="entry name" value="TRAF domain-like"/>
    <property type="match status" value="1"/>
</dbReference>
<dbReference type="Proteomes" id="UP001054889">
    <property type="component" value="Unassembled WGS sequence"/>
</dbReference>
<name>A0AAV5BX79_ELECO</name>
<evidence type="ECO:0000256" key="3">
    <source>
        <dbReference type="ARBA" id="ARBA00022771"/>
    </source>
</evidence>
<evidence type="ECO:0000259" key="6">
    <source>
        <dbReference type="Pfam" id="PF03145"/>
    </source>
</evidence>
<evidence type="ECO:0000256" key="5">
    <source>
        <dbReference type="SAM" id="MobiDB-lite"/>
    </source>
</evidence>
<feature type="domain" description="Seven-in-absentia protein TRAF-like" evidence="6">
    <location>
        <begin position="76"/>
        <end position="145"/>
    </location>
</feature>
<dbReference type="InterPro" id="IPR018121">
    <property type="entry name" value="7-in-absentia-prot_TRAF-dom"/>
</dbReference>
<dbReference type="GO" id="GO:0008270">
    <property type="term" value="F:zinc ion binding"/>
    <property type="evidence" value="ECO:0007669"/>
    <property type="project" value="UniProtKB-KW"/>
</dbReference>
<dbReference type="InterPro" id="IPR008974">
    <property type="entry name" value="TRAF-like"/>
</dbReference>
<evidence type="ECO:0000256" key="2">
    <source>
        <dbReference type="ARBA" id="ARBA00022723"/>
    </source>
</evidence>
<dbReference type="GO" id="GO:0006511">
    <property type="term" value="P:ubiquitin-dependent protein catabolic process"/>
    <property type="evidence" value="ECO:0007669"/>
    <property type="project" value="InterPro"/>
</dbReference>